<protein>
    <submittedName>
        <fullName evidence="1">Uncharacterized protein</fullName>
    </submittedName>
</protein>
<dbReference type="KEGG" id="pms:KNP414_06583"/>
<evidence type="ECO:0000313" key="1">
    <source>
        <dbReference type="EMBL" id="AEI45104.1"/>
    </source>
</evidence>
<dbReference type="EMBL" id="CP002869">
    <property type="protein sequence ID" value="AEI45104.1"/>
    <property type="molecule type" value="Genomic_DNA"/>
</dbReference>
<dbReference type="HOGENOM" id="CLU_3138580_0_0_9"/>
<organism evidence="1 2">
    <name type="scientific">Paenibacillus mucilaginosus (strain KNP414)</name>
    <dbReference type="NCBI Taxonomy" id="1036673"/>
    <lineage>
        <taxon>Bacteria</taxon>
        <taxon>Bacillati</taxon>
        <taxon>Bacillota</taxon>
        <taxon>Bacilli</taxon>
        <taxon>Bacillales</taxon>
        <taxon>Paenibacillaceae</taxon>
        <taxon>Paenibacillus</taxon>
    </lineage>
</organism>
<reference evidence="1 2" key="2">
    <citation type="journal article" date="2013" name="Genome Announc.">
        <title>Genome Sequence of Growth-Improving Paenibacillus mucilaginosus Strain KNP414.</title>
        <authorList>
            <person name="Lu J.J."/>
            <person name="Wang J.F."/>
            <person name="Hu X.F."/>
        </authorList>
    </citation>
    <scope>NUCLEOTIDE SEQUENCE [LARGE SCALE GENOMIC DNA]</scope>
    <source>
        <strain evidence="1 2">KNP414</strain>
    </source>
</reference>
<name>F8F779_PAEMK</name>
<proteinExistence type="predicted"/>
<dbReference type="Proteomes" id="UP000006620">
    <property type="component" value="Chromosome"/>
</dbReference>
<dbReference type="AlphaFoldDB" id="F8F779"/>
<gene>
    <name evidence="1" type="ordered locus">KNP414_06583</name>
</gene>
<accession>F8F779</accession>
<evidence type="ECO:0000313" key="2">
    <source>
        <dbReference type="Proteomes" id="UP000006620"/>
    </source>
</evidence>
<reference evidence="2" key="1">
    <citation type="submission" date="2011-06" db="EMBL/GenBank/DDBJ databases">
        <title>Complete genome sequence of Paenibacillus mucilaginosus KNP414.</title>
        <authorList>
            <person name="Wang J."/>
            <person name="Hu S."/>
            <person name="Hu X."/>
            <person name="Zhang B."/>
            <person name="Dong D."/>
            <person name="Zhang S."/>
            <person name="Zhao K."/>
            <person name="Wu D."/>
        </authorList>
    </citation>
    <scope>NUCLEOTIDE SEQUENCE [LARGE SCALE GENOMIC DNA]</scope>
    <source>
        <strain evidence="2">KNP414</strain>
    </source>
</reference>
<sequence>MEGLRLPLHFHNPLCKTKLDHERSARLPKSMICVKSVRFCKKTAGGVGW</sequence>